<dbReference type="OMA" id="WCAIIST"/>
<evidence type="ECO:0000313" key="1">
    <source>
        <dbReference type="EMBL" id="EKD05358.1"/>
    </source>
</evidence>
<dbReference type="AlphaFoldDB" id="K1W958"/>
<dbReference type="STRING" id="1220162.K1W958"/>
<name>K1W958_TRIAC</name>
<organism evidence="1 2">
    <name type="scientific">Trichosporon asahii var. asahii (strain CBS 8904)</name>
    <name type="common">Yeast</name>
    <dbReference type="NCBI Taxonomy" id="1220162"/>
    <lineage>
        <taxon>Eukaryota</taxon>
        <taxon>Fungi</taxon>
        <taxon>Dikarya</taxon>
        <taxon>Basidiomycota</taxon>
        <taxon>Agaricomycotina</taxon>
        <taxon>Tremellomycetes</taxon>
        <taxon>Trichosporonales</taxon>
        <taxon>Trichosporonaceae</taxon>
        <taxon>Trichosporon</taxon>
    </lineage>
</organism>
<protein>
    <submittedName>
        <fullName evidence="1">Uncharacterized protein</fullName>
    </submittedName>
</protein>
<dbReference type="InParanoid" id="K1W958"/>
<sequence>MYFNTKRVLDRQQARWSVSLSRFNFSIEHRPGVKSGKPNVLSRQSDHALTDADATEERILNLFAAQLWQLESLSHEAIRLAQQADNHSRLLADRLREDSAAAGEKDYKLDPKGLIRWRGRLYVPDTRELRLRIMEENHNAPMAGLRARPGRGSWCAIISTGRASGTT</sequence>
<evidence type="ECO:0000313" key="2">
    <source>
        <dbReference type="Proteomes" id="UP000006757"/>
    </source>
</evidence>
<dbReference type="EMBL" id="AMBO01000106">
    <property type="protein sequence ID" value="EKD05358.1"/>
    <property type="molecule type" value="Genomic_DNA"/>
</dbReference>
<dbReference type="Proteomes" id="UP000006757">
    <property type="component" value="Unassembled WGS sequence"/>
</dbReference>
<keyword evidence="2" id="KW-1185">Reference proteome</keyword>
<dbReference type="HOGENOM" id="CLU_1595721_0_0_1"/>
<accession>K1W958</accession>
<proteinExistence type="predicted"/>
<reference evidence="1 2" key="1">
    <citation type="journal article" date="2012" name="Eukaryot. Cell">
        <title>Genome sequence of the Trichosporon asahii environmental strain CBS 8904.</title>
        <authorList>
            <person name="Yang R.Y."/>
            <person name="Li H.T."/>
            <person name="Zhu H."/>
            <person name="Zhou G.P."/>
            <person name="Wang M."/>
            <person name="Wang L."/>
        </authorList>
    </citation>
    <scope>NUCLEOTIDE SEQUENCE [LARGE SCALE GENOMIC DNA]</scope>
    <source>
        <strain evidence="1 2">CBS 8904</strain>
    </source>
</reference>
<comment type="caution">
    <text evidence="1">The sequence shown here is derived from an EMBL/GenBank/DDBJ whole genome shotgun (WGS) entry which is preliminary data.</text>
</comment>
<gene>
    <name evidence="1" type="ORF">A1Q2_00317</name>
</gene>